<dbReference type="SUPFAM" id="SSF53448">
    <property type="entry name" value="Nucleotide-diphospho-sugar transferases"/>
    <property type="match status" value="1"/>
</dbReference>
<keyword evidence="2" id="KW-0808">Transferase</keyword>
<dbReference type="PANTHER" id="PTHR43685:SF2">
    <property type="entry name" value="GLYCOSYLTRANSFERASE 2-LIKE DOMAIN-CONTAINING PROTEIN"/>
    <property type="match status" value="1"/>
</dbReference>
<dbReference type="RefSeq" id="WP_058316763.1">
    <property type="nucleotide sequence ID" value="NZ_CYTO01000024.1"/>
</dbReference>
<dbReference type="PANTHER" id="PTHR43685">
    <property type="entry name" value="GLYCOSYLTRANSFERASE"/>
    <property type="match status" value="1"/>
</dbReference>
<dbReference type="GO" id="GO:0016757">
    <property type="term" value="F:glycosyltransferase activity"/>
    <property type="evidence" value="ECO:0007669"/>
    <property type="project" value="UniProtKB-KW"/>
</dbReference>
<reference evidence="3" key="1">
    <citation type="submission" date="2015-09" db="EMBL/GenBank/DDBJ databases">
        <authorList>
            <person name="Rodrigo-Torres Lidia"/>
            <person name="Arahal R.David."/>
        </authorList>
    </citation>
    <scope>NUCLEOTIDE SEQUENCE [LARGE SCALE GENOMIC DNA]</scope>
    <source>
        <strain evidence="3">CECT 5114</strain>
    </source>
</reference>
<evidence type="ECO:0000313" key="3">
    <source>
        <dbReference type="Proteomes" id="UP000051184"/>
    </source>
</evidence>
<dbReference type="Proteomes" id="UP000051184">
    <property type="component" value="Unassembled WGS sequence"/>
</dbReference>
<keyword evidence="3" id="KW-1185">Reference proteome</keyword>
<dbReference type="InterPro" id="IPR029044">
    <property type="entry name" value="Nucleotide-diphossugar_trans"/>
</dbReference>
<dbReference type="STRING" id="1715691.TA5113_02594"/>
<dbReference type="OrthoDB" id="7527830at2"/>
<dbReference type="Pfam" id="PF00535">
    <property type="entry name" value="Glycos_transf_2"/>
    <property type="match status" value="1"/>
</dbReference>
<gene>
    <name evidence="2" type="primary">epsE</name>
    <name evidence="2" type="ORF">TA5114_03456</name>
</gene>
<dbReference type="AlphaFoldDB" id="A0A0P1IVF4"/>
<dbReference type="InterPro" id="IPR050834">
    <property type="entry name" value="Glycosyltransf_2"/>
</dbReference>
<feature type="domain" description="Glycosyltransferase 2-like" evidence="1">
    <location>
        <begin position="4"/>
        <end position="132"/>
    </location>
</feature>
<protein>
    <submittedName>
        <fullName evidence="2">Putative glycosyltransferase EpsE</fullName>
        <ecNumber evidence="2">2.4.-.-</ecNumber>
    </submittedName>
</protein>
<sequence>MKISVIMANYNGARYLPAAIASLQRQTVQDWELIICDDASNDNSAKIAQNAAASDDRIKFVANPSNKGAAAARNLGLDAADGDWIAIVDSDDLLHPQRFEQMLELAQAGHPLIADDLLYFSESASAAGRTHLQALDLTAPKQFDFNEVMLSDMPSSPTPSLGYTKLFVAKSLVDGLRYDESMKVSEDFDFLLRLLARTPSLTVMPDPMYLYRRHTSSLSYRSSVEIALATSTAHDRMLKWIPEGADIKAAHATRSAILDHRLAFEELVADIKARRVNSALSRLAKRPALLKDLYRSAREGLKRRLAQRSQQPSIVSLPPKSVQASIPTNGIWPNPPHSVGAALSLGARSADLSPWFQLLAAELDHATG</sequence>
<name>A0A0P1IVF4_9RHOB</name>
<evidence type="ECO:0000259" key="1">
    <source>
        <dbReference type="Pfam" id="PF00535"/>
    </source>
</evidence>
<organism evidence="2 3">
    <name type="scientific">Cognatishimia activa</name>
    <dbReference type="NCBI Taxonomy" id="1715691"/>
    <lineage>
        <taxon>Bacteria</taxon>
        <taxon>Pseudomonadati</taxon>
        <taxon>Pseudomonadota</taxon>
        <taxon>Alphaproteobacteria</taxon>
        <taxon>Rhodobacterales</taxon>
        <taxon>Paracoccaceae</taxon>
        <taxon>Cognatishimia</taxon>
    </lineage>
</organism>
<dbReference type="EMBL" id="CYUE01000025">
    <property type="protein sequence ID" value="CUK27628.1"/>
    <property type="molecule type" value="Genomic_DNA"/>
</dbReference>
<dbReference type="InterPro" id="IPR001173">
    <property type="entry name" value="Glyco_trans_2-like"/>
</dbReference>
<keyword evidence="2" id="KW-0328">Glycosyltransferase</keyword>
<accession>A0A0P1IVF4</accession>
<dbReference type="CDD" id="cd00761">
    <property type="entry name" value="Glyco_tranf_GTA_type"/>
    <property type="match status" value="1"/>
</dbReference>
<dbReference type="EC" id="2.4.-.-" evidence="2"/>
<proteinExistence type="predicted"/>
<evidence type="ECO:0000313" key="2">
    <source>
        <dbReference type="EMBL" id="CUK27628.1"/>
    </source>
</evidence>
<dbReference type="Gene3D" id="3.90.550.10">
    <property type="entry name" value="Spore Coat Polysaccharide Biosynthesis Protein SpsA, Chain A"/>
    <property type="match status" value="1"/>
</dbReference>